<dbReference type="Proteomes" id="UP000290013">
    <property type="component" value="Chromosome"/>
</dbReference>
<sequence length="316" mass="37772">MNDDVVNILSQSKRRLTKFKLLSNFFENVDIISIYIKTDIIHNLFQENNGLDYSKLELFHLQYTDSLIELLSKIKRQKENEMLAVLNEIDVNSKYISGFEEKRVDGFETDRKMYSGIFSNQLKSLYNDLTEDKFRLNWDNVLYFYKKYATEFYRSNVDEELLKSGSFLAYQYQDYQVERKLLGRLNIQKFKVRFVCGYVIAGNEYELFKIFQSDDHFIFDIEGRKMYLIDPEKLEKLNTMPNESKQGTIVYQLKRKNEQLEETMNERKKALPEQVILVLKDYIENLENMDVMSKMFDINEETNILRAMLNLNLNNN</sequence>
<gene>
    <name evidence="1" type="ORF">NCTC12078_03135</name>
</gene>
<accession>A0A4U8WF47</accession>
<reference evidence="1 2" key="1">
    <citation type="submission" date="2019-02" db="EMBL/GenBank/DDBJ databases">
        <authorList>
            <consortium name="Pathogen Informatics"/>
        </authorList>
    </citation>
    <scope>NUCLEOTIDE SEQUENCE [LARGE SCALE GENOMIC DNA]</scope>
    <source>
        <strain evidence="1 2">3012STDY6944375</strain>
    </source>
</reference>
<evidence type="ECO:0000313" key="2">
    <source>
        <dbReference type="Proteomes" id="UP000290013"/>
    </source>
</evidence>
<dbReference type="AlphaFoldDB" id="A0A4U8WF47"/>
<dbReference type="KEGG" id="ctai:NCTC12078_03135"/>
<dbReference type="EMBL" id="LR215974">
    <property type="protein sequence ID" value="VFB05081.1"/>
    <property type="molecule type" value="Genomic_DNA"/>
</dbReference>
<name>A0A4U8WF47_9FLAO</name>
<dbReference type="RefSeq" id="WP_130915104.1">
    <property type="nucleotide sequence ID" value="NZ_LR215974.1"/>
</dbReference>
<proteinExistence type="predicted"/>
<evidence type="ECO:0008006" key="3">
    <source>
        <dbReference type="Google" id="ProtNLM"/>
    </source>
</evidence>
<protein>
    <recommendedName>
        <fullName evidence="3">Rho-GAP domain-containing protein</fullName>
    </recommendedName>
</protein>
<organism evidence="1 2">
    <name type="scientific">Chryseobacterium taihuense</name>
    <dbReference type="NCBI Taxonomy" id="1141221"/>
    <lineage>
        <taxon>Bacteria</taxon>
        <taxon>Pseudomonadati</taxon>
        <taxon>Bacteroidota</taxon>
        <taxon>Flavobacteriia</taxon>
        <taxon>Flavobacteriales</taxon>
        <taxon>Weeksellaceae</taxon>
        <taxon>Chryseobacterium group</taxon>
        <taxon>Chryseobacterium</taxon>
    </lineage>
</organism>
<evidence type="ECO:0000313" key="1">
    <source>
        <dbReference type="EMBL" id="VFB05081.1"/>
    </source>
</evidence>